<dbReference type="GO" id="GO:0034121">
    <property type="term" value="P:regulation of toll-like receptor signaling pathway"/>
    <property type="evidence" value="ECO:0007669"/>
    <property type="project" value="InterPro"/>
</dbReference>
<evidence type="ECO:0000313" key="3">
    <source>
        <dbReference type="RefSeq" id="XP_013884851.1"/>
    </source>
</evidence>
<sequence>MLGEGYLTLLHYEEKFVSKQKEQQASSPCSDRLSYAASDPKSVGSQIISAEAGPKEEVLSLSHDQGLRVVPQLPALLIPRYSPVTALHPVCIEDCSLLEHYPDLQVADSGRISHNLLRATVNLEEFQPPVSELDPQPEARQEEGSVSSIPDQGYLVMGGSVNISLDLPGSGLEPMSNSALNGLLEKQVEEVYMQHLTDNLARCNSHLENSLLHGLVPPPQPDCQSKGLYSLESSLAEDSRADSSEKISYLNTQQSVPCSSNFSSPVLRISELDEPRLPGDALPK</sequence>
<name>A0A2I4CXX2_AUSLI</name>
<evidence type="ECO:0000256" key="1">
    <source>
        <dbReference type="SAM" id="MobiDB-lite"/>
    </source>
</evidence>
<proteinExistence type="predicted"/>
<protein>
    <submittedName>
        <fullName evidence="3">Uncharacterized protein si:dkey-237j10.2</fullName>
    </submittedName>
</protein>
<keyword evidence="2" id="KW-1185">Reference proteome</keyword>
<dbReference type="InParanoid" id="A0A2I4CXX2"/>
<evidence type="ECO:0000313" key="2">
    <source>
        <dbReference type="Proteomes" id="UP000192220"/>
    </source>
</evidence>
<dbReference type="AlphaFoldDB" id="A0A2I4CXX2"/>
<organism evidence="2 3">
    <name type="scientific">Austrofundulus limnaeus</name>
    <name type="common">Annual killifish</name>
    <dbReference type="NCBI Taxonomy" id="52670"/>
    <lineage>
        <taxon>Eukaryota</taxon>
        <taxon>Metazoa</taxon>
        <taxon>Chordata</taxon>
        <taxon>Craniata</taxon>
        <taxon>Vertebrata</taxon>
        <taxon>Euteleostomi</taxon>
        <taxon>Actinopterygii</taxon>
        <taxon>Neopterygii</taxon>
        <taxon>Teleostei</taxon>
        <taxon>Neoteleostei</taxon>
        <taxon>Acanthomorphata</taxon>
        <taxon>Ovalentaria</taxon>
        <taxon>Atherinomorphae</taxon>
        <taxon>Cyprinodontiformes</taxon>
        <taxon>Rivulidae</taxon>
        <taxon>Austrofundulus</taxon>
    </lineage>
</organism>
<dbReference type="InterPro" id="IPR027869">
    <property type="entry name" value="TASL"/>
</dbReference>
<reference evidence="3" key="1">
    <citation type="submission" date="2025-08" db="UniProtKB">
        <authorList>
            <consortium name="RefSeq"/>
        </authorList>
    </citation>
    <scope>IDENTIFICATION</scope>
    <source>
        <strain evidence="3">Quisiro</strain>
        <tissue evidence="3">Liver</tissue>
    </source>
</reference>
<feature type="region of interest" description="Disordered" evidence="1">
    <location>
        <begin position="129"/>
        <end position="151"/>
    </location>
</feature>
<dbReference type="RefSeq" id="XP_013884851.1">
    <property type="nucleotide sequence ID" value="XM_014029397.1"/>
</dbReference>
<dbReference type="OrthoDB" id="8778600at2759"/>
<gene>
    <name evidence="3" type="primary">si:dkey-237j10.2</name>
</gene>
<dbReference type="Proteomes" id="UP000192220">
    <property type="component" value="Unplaced"/>
</dbReference>
<accession>A0A2I4CXX2</accession>
<dbReference type="KEGG" id="alim:106533157"/>
<dbReference type="Pfam" id="PF15133">
    <property type="entry name" value="TASL"/>
    <property type="match status" value="1"/>
</dbReference>